<reference evidence="2" key="1">
    <citation type="journal article" date="2015" name="Nature">
        <title>Complex archaea that bridge the gap between prokaryotes and eukaryotes.</title>
        <authorList>
            <person name="Spang A."/>
            <person name="Saw J.H."/>
            <person name="Jorgensen S.L."/>
            <person name="Zaremba-Niedzwiedzka K."/>
            <person name="Martijn J."/>
            <person name="Lind A.E."/>
            <person name="van Eijk R."/>
            <person name="Schleper C."/>
            <person name="Guy L."/>
            <person name="Ettema T.J."/>
        </authorList>
    </citation>
    <scope>NUCLEOTIDE SEQUENCE</scope>
</reference>
<name>A0A0F9VPE2_9ZZZZ</name>
<keyword evidence="1" id="KW-1133">Transmembrane helix</keyword>
<evidence type="ECO:0000313" key="2">
    <source>
        <dbReference type="EMBL" id="KKN75326.1"/>
    </source>
</evidence>
<keyword evidence="1" id="KW-0812">Transmembrane</keyword>
<dbReference type="AlphaFoldDB" id="A0A0F9VPE2"/>
<protein>
    <submittedName>
        <fullName evidence="2">Uncharacterized protein</fullName>
    </submittedName>
</protein>
<dbReference type="EMBL" id="LAZR01000312">
    <property type="protein sequence ID" value="KKN75326.1"/>
    <property type="molecule type" value="Genomic_DNA"/>
</dbReference>
<keyword evidence="1" id="KW-0472">Membrane</keyword>
<comment type="caution">
    <text evidence="2">The sequence shown here is derived from an EMBL/GenBank/DDBJ whole genome shotgun (WGS) entry which is preliminary data.</text>
</comment>
<feature type="transmembrane region" description="Helical" evidence="1">
    <location>
        <begin position="155"/>
        <end position="182"/>
    </location>
</feature>
<sequence length="184" mass="19981">MTLFIIGTILSFSVEGEFGIAATSLTTTLDNNDLVIEVDDTTGFLTLDFIVIGEENICYTGKTATTFTGITRGCQDTGAEAHAAGVSVYNEGSNIVNSLIGFNIAEAMSTAGVIRVPFMLATTVPRTFAKIISWDYSYLEGSLWTVPLVYVKFILFYPLSGAFMISFIIMMVNIFMGIARLFTP</sequence>
<gene>
    <name evidence="2" type="ORF">LCGC14_0381780</name>
</gene>
<proteinExistence type="predicted"/>
<organism evidence="2">
    <name type="scientific">marine sediment metagenome</name>
    <dbReference type="NCBI Taxonomy" id="412755"/>
    <lineage>
        <taxon>unclassified sequences</taxon>
        <taxon>metagenomes</taxon>
        <taxon>ecological metagenomes</taxon>
    </lineage>
</organism>
<evidence type="ECO:0000256" key="1">
    <source>
        <dbReference type="SAM" id="Phobius"/>
    </source>
</evidence>
<accession>A0A0F9VPE2</accession>